<proteinExistence type="predicted"/>
<dbReference type="InterPro" id="IPR058633">
    <property type="entry name" value="EmrA/FarA_HH"/>
</dbReference>
<dbReference type="Proteomes" id="UP000235616">
    <property type="component" value="Unassembled WGS sequence"/>
</dbReference>
<gene>
    <name evidence="5" type="ORF">C0Z18_24870</name>
</gene>
<protein>
    <submittedName>
        <fullName evidence="5">EmrA/EmrK family multidrug efflux transporter periplasmic adaptor subunit</fullName>
    </submittedName>
</protein>
<comment type="subcellular location">
    <subcellularLocation>
        <location evidence="1">Cell envelope</location>
    </subcellularLocation>
</comment>
<feature type="region of interest" description="Disordered" evidence="2">
    <location>
        <begin position="351"/>
        <end position="372"/>
    </location>
</feature>
<dbReference type="Pfam" id="PF25885">
    <property type="entry name" value="HH_EMRA"/>
    <property type="match status" value="1"/>
</dbReference>
<keyword evidence="3" id="KW-0472">Membrane</keyword>
<dbReference type="PANTHER" id="PTHR30386:SF19">
    <property type="entry name" value="MULTIDRUG EXPORT PROTEIN EMRA-RELATED"/>
    <property type="match status" value="1"/>
</dbReference>
<dbReference type="RefSeq" id="WP_102648120.1">
    <property type="nucleotide sequence ID" value="NZ_PNYA01000027.1"/>
</dbReference>
<dbReference type="AlphaFoldDB" id="A0A2N7VFP2"/>
<evidence type="ECO:0000256" key="1">
    <source>
        <dbReference type="ARBA" id="ARBA00004196"/>
    </source>
</evidence>
<dbReference type="PANTHER" id="PTHR30386">
    <property type="entry name" value="MEMBRANE FUSION SUBUNIT OF EMRAB-TOLC MULTIDRUG EFFLUX PUMP"/>
    <property type="match status" value="1"/>
</dbReference>
<evidence type="ECO:0000259" key="4">
    <source>
        <dbReference type="Pfam" id="PF25885"/>
    </source>
</evidence>
<keyword evidence="3" id="KW-1133">Transmembrane helix</keyword>
<dbReference type="GO" id="GO:0055085">
    <property type="term" value="P:transmembrane transport"/>
    <property type="evidence" value="ECO:0007669"/>
    <property type="project" value="InterPro"/>
</dbReference>
<dbReference type="EMBL" id="PNYA01000027">
    <property type="protein sequence ID" value="PMS15968.1"/>
    <property type="molecule type" value="Genomic_DNA"/>
</dbReference>
<organism evidence="5 6">
    <name type="scientific">Trinickia dabaoshanensis</name>
    <dbReference type="NCBI Taxonomy" id="564714"/>
    <lineage>
        <taxon>Bacteria</taxon>
        <taxon>Pseudomonadati</taxon>
        <taxon>Pseudomonadota</taxon>
        <taxon>Betaproteobacteria</taxon>
        <taxon>Burkholderiales</taxon>
        <taxon>Burkholderiaceae</taxon>
        <taxon>Trinickia</taxon>
    </lineage>
</organism>
<feature type="domain" description="Multidrug export protein EmrA/FarA alpha-helical hairpin" evidence="4">
    <location>
        <begin position="96"/>
        <end position="217"/>
    </location>
</feature>
<evidence type="ECO:0000313" key="5">
    <source>
        <dbReference type="EMBL" id="PMS15968.1"/>
    </source>
</evidence>
<name>A0A2N7VFP2_9BURK</name>
<evidence type="ECO:0000256" key="2">
    <source>
        <dbReference type="SAM" id="MobiDB-lite"/>
    </source>
</evidence>
<feature type="transmembrane region" description="Helical" evidence="3">
    <location>
        <begin position="23"/>
        <end position="44"/>
    </location>
</feature>
<dbReference type="Gene3D" id="2.40.50.100">
    <property type="match status" value="1"/>
</dbReference>
<dbReference type="SUPFAM" id="SSF111369">
    <property type="entry name" value="HlyD-like secretion proteins"/>
    <property type="match status" value="2"/>
</dbReference>
<dbReference type="Gene3D" id="1.10.287.470">
    <property type="entry name" value="Helix hairpin bin"/>
    <property type="match status" value="1"/>
</dbReference>
<keyword evidence="6" id="KW-1185">Reference proteome</keyword>
<comment type="caution">
    <text evidence="5">The sequence shown here is derived from an EMBL/GenBank/DDBJ whole genome shotgun (WGS) entry which is preliminary data.</text>
</comment>
<sequence>MTVGATGNAAAALAERLARHRRLAFRWFALGLVIAAIAAGSGWWTLMRNVVSTDDAYVAGDVVEVSPRIEGTAVAVFVQDTDTVEAGAPLVRMDPTDARLSLDAAVEALAHAVRDYRSAGADADQAREQIRLRASELARAQDDFDRRGAIAAQGAVSKEELRHAGSAVAAAQAALESQRAAFRSSLAHIEGTTVASNPLVKEAAARVRSAALALARTVVRAPISGRITRRIVQVGQHVTPGTPLLVIVPLDRVWVDANFKESQLGRLHPGQAVTLTSDLYGGAVTYHGTIQGFEAGTGAAFAALPAQNATGNWIKVVQRVPVRIALDARELRANPLLIGMSMDAQVRVDRPGASHGALTSASASTAPGLRMPALPRTADTTYVYADDAKAGEALVDETIRANSARAGANDDKGRRQ</sequence>
<accession>A0A2N7VFP2</accession>
<dbReference type="GO" id="GO:0030313">
    <property type="term" value="C:cell envelope"/>
    <property type="evidence" value="ECO:0007669"/>
    <property type="project" value="UniProtKB-SubCell"/>
</dbReference>
<dbReference type="InterPro" id="IPR050739">
    <property type="entry name" value="MFP"/>
</dbReference>
<dbReference type="OrthoDB" id="9811754at2"/>
<evidence type="ECO:0000256" key="3">
    <source>
        <dbReference type="SAM" id="Phobius"/>
    </source>
</evidence>
<evidence type="ECO:0000313" key="6">
    <source>
        <dbReference type="Proteomes" id="UP000235616"/>
    </source>
</evidence>
<dbReference type="Gene3D" id="2.40.30.170">
    <property type="match status" value="1"/>
</dbReference>
<reference evidence="5 6" key="1">
    <citation type="submission" date="2018-01" db="EMBL/GenBank/DDBJ databases">
        <title>Whole genome analyses suggest that Burkholderia sensu lato contains two further novel genera in the rhizoxinica-symbiotica group Mycetohabitans gen. nov., and Trinickia gen. nov.: implications for the evolution of diazotrophy and nodulation in the Burkholderiaceae.</title>
        <authorList>
            <person name="Estrada-de los Santos P."/>
            <person name="Palmer M."/>
            <person name="Chavez-Ramirez B."/>
            <person name="Beukes C."/>
            <person name="Steenkamp E.T."/>
            <person name="Hirsch A.M."/>
            <person name="Manyaka P."/>
            <person name="Maluk M."/>
            <person name="Lafos M."/>
            <person name="Crook M."/>
            <person name="Gross E."/>
            <person name="Simon M.F."/>
            <person name="Bueno dos Reis Junior F."/>
            <person name="Poole P.S."/>
            <person name="Venter S.N."/>
            <person name="James E.K."/>
        </authorList>
    </citation>
    <scope>NUCLEOTIDE SEQUENCE [LARGE SCALE GENOMIC DNA]</scope>
    <source>
        <strain evidence="5 6">GIMN1.004</strain>
    </source>
</reference>
<keyword evidence="3" id="KW-0812">Transmembrane</keyword>